<dbReference type="PRINTS" id="PR00050">
    <property type="entry name" value="COLDSHOCK"/>
</dbReference>
<feature type="region of interest" description="Disordered" evidence="2">
    <location>
        <begin position="136"/>
        <end position="162"/>
    </location>
</feature>
<dbReference type="InterPro" id="IPR012340">
    <property type="entry name" value="NA-bd_OB-fold"/>
</dbReference>
<dbReference type="eggNOG" id="COG1278">
    <property type="taxonomic scope" value="Bacteria"/>
</dbReference>
<dbReference type="AlphaFoldDB" id="A0A0A0N343"/>
<dbReference type="InterPro" id="IPR011129">
    <property type="entry name" value="CSD"/>
</dbReference>
<evidence type="ECO:0000313" key="4">
    <source>
        <dbReference type="EMBL" id="RLV81987.1"/>
    </source>
</evidence>
<dbReference type="EMBL" id="QYCY01000001">
    <property type="protein sequence ID" value="RLV81987.1"/>
    <property type="molecule type" value="Genomic_DNA"/>
</dbReference>
<evidence type="ECO:0000259" key="3">
    <source>
        <dbReference type="PROSITE" id="PS51857"/>
    </source>
</evidence>
<dbReference type="SMART" id="SM00357">
    <property type="entry name" value="CSP"/>
    <property type="match status" value="1"/>
</dbReference>
<sequence length="385" mass="43589">MLDLLAPGLTPEQGERLTRPAYKQDFREREEAICDGSSWKLERRQHFEEQGSPSRDALRRGDWDEALRLLADRCDNLAAAAQGVRIVARGTVKWYNVEKGYGFIAVDNGADVFVHYSAVDMGGRPELKEGQRVEFEISQSDKGPQADEVKVETGPEPDAPGESREVLGIELLDGKLKFVSVQPDGSVKFFDSPGQLHNLLYVASMEAAGWKSLVRELEELINSPNTSEQDLQKFFEKNPEFLTGDAYEEAHPHVVLQRENDGPLIPDFALKPRNSAALCDLLELKLPKAKLLRVSKNRVRLTSAIMEACAQLREYQSYFEDVAKRVAVEKVYGLRFFRPRMMVLIGKRSEYSATDLRNAETDVPNLDIVTYDDVLARARARFRRR</sequence>
<name>A0A0A0N343_STRRN</name>
<evidence type="ECO:0000313" key="5">
    <source>
        <dbReference type="Proteomes" id="UP000281594"/>
    </source>
</evidence>
<dbReference type="STRING" id="1343740.M271_17195"/>
<dbReference type="InterPro" id="IPR019844">
    <property type="entry name" value="CSD_CS"/>
</dbReference>
<reference evidence="4 5" key="1">
    <citation type="journal article" date="2018" name="J. Biol. Chem.">
        <title>Discovery of the actinoplanic acid pathway in Streptomyces rapamycinicus reveals a genetically conserved synergism with rapamycin.</title>
        <authorList>
            <person name="Mrak P."/>
            <person name="Krastel P."/>
            <person name="Pivk Lukancic P."/>
            <person name="Tao J."/>
            <person name="Pistorius D."/>
            <person name="Moore C.M."/>
        </authorList>
    </citation>
    <scope>NUCLEOTIDE SEQUENCE [LARGE SCALE GENOMIC DNA]</scope>
    <source>
        <strain evidence="4 5">NRRL 5491</strain>
    </source>
</reference>
<organism evidence="4 5">
    <name type="scientific">Streptomyces rapamycinicus (strain ATCC 29253 / DSM 41530 / NRRL 5491 / AYB-994)</name>
    <name type="common">Streptomyces hygroscopicus (strain ATCC 29253)</name>
    <dbReference type="NCBI Taxonomy" id="1343740"/>
    <lineage>
        <taxon>Bacteria</taxon>
        <taxon>Bacillati</taxon>
        <taxon>Actinomycetota</taxon>
        <taxon>Actinomycetes</taxon>
        <taxon>Kitasatosporales</taxon>
        <taxon>Streptomycetaceae</taxon>
        <taxon>Streptomyces</taxon>
        <taxon>Streptomyces violaceusniger group</taxon>
    </lineage>
</organism>
<dbReference type="KEGG" id="src:M271_17195"/>
<feature type="domain" description="CSD" evidence="3">
    <location>
        <begin position="87"/>
        <end position="151"/>
    </location>
</feature>
<protein>
    <submittedName>
        <fullName evidence="4">Cold-shock protein</fullName>
    </submittedName>
</protein>
<evidence type="ECO:0000256" key="2">
    <source>
        <dbReference type="SAM" id="MobiDB-lite"/>
    </source>
</evidence>
<dbReference type="HOGENOM" id="CLU_717505_0_0_11"/>
<dbReference type="Proteomes" id="UP000281594">
    <property type="component" value="Unassembled WGS sequence"/>
</dbReference>
<evidence type="ECO:0000256" key="1">
    <source>
        <dbReference type="RuleBase" id="RU000408"/>
    </source>
</evidence>
<dbReference type="InterPro" id="IPR050181">
    <property type="entry name" value="Cold_shock_domain"/>
</dbReference>
<dbReference type="Pfam" id="PF00313">
    <property type="entry name" value="CSD"/>
    <property type="match status" value="1"/>
</dbReference>
<dbReference type="GO" id="GO:0003676">
    <property type="term" value="F:nucleic acid binding"/>
    <property type="evidence" value="ECO:0007669"/>
    <property type="project" value="InterPro"/>
</dbReference>
<proteinExistence type="predicted"/>
<dbReference type="InterPro" id="IPR025359">
    <property type="entry name" value="SduA_C"/>
</dbReference>
<dbReference type="SUPFAM" id="SSF50249">
    <property type="entry name" value="Nucleic acid-binding proteins"/>
    <property type="match status" value="1"/>
</dbReference>
<dbReference type="CDD" id="cd04458">
    <property type="entry name" value="CSP_CDS"/>
    <property type="match status" value="1"/>
</dbReference>
<feature type="compositionally biased region" description="Basic and acidic residues" evidence="2">
    <location>
        <begin position="144"/>
        <end position="153"/>
    </location>
</feature>
<dbReference type="PROSITE" id="PS51857">
    <property type="entry name" value="CSD_2"/>
    <property type="match status" value="1"/>
</dbReference>
<dbReference type="GO" id="GO:0005737">
    <property type="term" value="C:cytoplasm"/>
    <property type="evidence" value="ECO:0007669"/>
    <property type="project" value="UniProtKB-SubCell"/>
</dbReference>
<comment type="caution">
    <text evidence="4">The sequence shown here is derived from an EMBL/GenBank/DDBJ whole genome shotgun (WGS) entry which is preliminary data.</text>
</comment>
<accession>A0A0A0N343</accession>
<dbReference type="Pfam" id="PF14082">
    <property type="entry name" value="SduA_C"/>
    <property type="match status" value="1"/>
</dbReference>
<dbReference type="PROSITE" id="PS00352">
    <property type="entry name" value="CSD_1"/>
    <property type="match status" value="1"/>
</dbReference>
<dbReference type="InterPro" id="IPR002059">
    <property type="entry name" value="CSP_DNA-bd"/>
</dbReference>
<gene>
    <name evidence="4" type="ORF">D3C57_126420</name>
</gene>
<dbReference type="PANTHER" id="PTHR11544">
    <property type="entry name" value="COLD SHOCK DOMAIN CONTAINING PROTEINS"/>
    <property type="match status" value="1"/>
</dbReference>
<dbReference type="Gene3D" id="2.40.50.140">
    <property type="entry name" value="Nucleic acid-binding proteins"/>
    <property type="match status" value="1"/>
</dbReference>
<comment type="subcellular location">
    <subcellularLocation>
        <location evidence="1">Cytoplasm</location>
    </subcellularLocation>
</comment>